<organism evidence="2 3">
    <name type="scientific">Rhizobium sophoriradicis</name>
    <dbReference type="NCBI Taxonomy" id="1535245"/>
    <lineage>
        <taxon>Bacteria</taxon>
        <taxon>Pseudomonadati</taxon>
        <taxon>Pseudomonadota</taxon>
        <taxon>Alphaproteobacteria</taxon>
        <taxon>Hyphomicrobiales</taxon>
        <taxon>Rhizobiaceae</taxon>
        <taxon>Rhizobium/Agrobacterium group</taxon>
        <taxon>Rhizobium</taxon>
    </lineage>
</organism>
<feature type="non-terminal residue" evidence="2">
    <location>
        <position position="1"/>
    </location>
</feature>
<protein>
    <submittedName>
        <fullName evidence="2">Uncharacterized protein</fullName>
    </submittedName>
</protein>
<feature type="region of interest" description="Disordered" evidence="1">
    <location>
        <begin position="1"/>
        <end position="24"/>
    </location>
</feature>
<dbReference type="EMBL" id="NXDM01000015">
    <property type="protein sequence ID" value="PCK79980.1"/>
    <property type="molecule type" value="Genomic_DNA"/>
</dbReference>
<keyword evidence="3" id="KW-1185">Reference proteome</keyword>
<evidence type="ECO:0000256" key="1">
    <source>
        <dbReference type="SAM" id="MobiDB-lite"/>
    </source>
</evidence>
<comment type="caution">
    <text evidence="2">The sequence shown here is derived from an EMBL/GenBank/DDBJ whole genome shotgun (WGS) entry which is preliminary data.</text>
</comment>
<dbReference type="Proteomes" id="UP000218807">
    <property type="component" value="Unassembled WGS sequence"/>
</dbReference>
<sequence length="105" mass="11701">ATRPEAQSLPSHEITNVQIQGGPRQDLRFGPFGLSVGMRKDAVPARWLPTTPPRLTVEGFHKLPVQLIKNFEMFTDCFVFLSELCHLGGDEIVFSETIAVEMPHA</sequence>
<feature type="compositionally biased region" description="Polar residues" evidence="1">
    <location>
        <begin position="8"/>
        <end position="19"/>
    </location>
</feature>
<accession>A0A2A5KSE8</accession>
<name>A0A2A5KSE8_9HYPH</name>
<reference evidence="2 3" key="1">
    <citation type="submission" date="2017-09" db="EMBL/GenBank/DDBJ databases">
        <title>Comparative genomics of rhizobia isolated from Phaseolus vulgaris in China.</title>
        <authorList>
            <person name="Tong W."/>
        </authorList>
    </citation>
    <scope>NUCLEOTIDE SEQUENCE [LARGE SCALE GENOMIC DNA]</scope>
    <source>
        <strain evidence="2 3">L101</strain>
    </source>
</reference>
<evidence type="ECO:0000313" key="3">
    <source>
        <dbReference type="Proteomes" id="UP000218807"/>
    </source>
</evidence>
<proteinExistence type="predicted"/>
<dbReference type="AlphaFoldDB" id="A0A2A5KSE8"/>
<evidence type="ECO:0000313" key="2">
    <source>
        <dbReference type="EMBL" id="PCK79980.1"/>
    </source>
</evidence>
<gene>
    <name evidence="2" type="ORF">CPT34_15550</name>
</gene>
<dbReference type="RefSeq" id="WP_210421829.1">
    <property type="nucleotide sequence ID" value="NZ_NXDM01000015.1"/>
</dbReference>